<dbReference type="GO" id="GO:0006890">
    <property type="term" value="P:retrograde vesicle-mediated transport, Golgi to endoplasmic reticulum"/>
    <property type="evidence" value="ECO:0007669"/>
    <property type="project" value="TreeGrafter"/>
</dbReference>
<dbReference type="Proteomes" id="UP000728032">
    <property type="component" value="Unassembled WGS sequence"/>
</dbReference>
<comment type="function">
    <text evidence="1">Syntaxin that may be involved in targeting and fusion of Golgi-derived retrograde transport vesicles with the ER.</text>
</comment>
<dbReference type="GO" id="GO:0005789">
    <property type="term" value="C:endoplasmic reticulum membrane"/>
    <property type="evidence" value="ECO:0007669"/>
    <property type="project" value="UniProtKB-SubCell"/>
</dbReference>
<feature type="region of interest" description="Disordered" evidence="15">
    <location>
        <begin position="116"/>
        <end position="147"/>
    </location>
</feature>
<protein>
    <recommendedName>
        <fullName evidence="4">Syntaxin-18</fullName>
    </recommendedName>
</protein>
<organism evidence="17">
    <name type="scientific">Oppiella nova</name>
    <dbReference type="NCBI Taxonomy" id="334625"/>
    <lineage>
        <taxon>Eukaryota</taxon>
        <taxon>Metazoa</taxon>
        <taxon>Ecdysozoa</taxon>
        <taxon>Arthropoda</taxon>
        <taxon>Chelicerata</taxon>
        <taxon>Arachnida</taxon>
        <taxon>Acari</taxon>
        <taxon>Acariformes</taxon>
        <taxon>Sarcoptiformes</taxon>
        <taxon>Oribatida</taxon>
        <taxon>Brachypylina</taxon>
        <taxon>Oppioidea</taxon>
        <taxon>Oppiidae</taxon>
        <taxon>Oppiella</taxon>
    </lineage>
</organism>
<keyword evidence="6 16" id="KW-0812">Transmembrane</keyword>
<sequence>MKKYLLDNRKDYINIYSPLLSLASMMTDRERDEIDEDVEQFIKICNDTAIKCLRNDVKRGVRSQLSEHQNNVIDLIEKYLKSVCDIHSQQKAIRIKRAVEKQRLLRLGNIVSNKNSENGIKKDLHSNEPNLKSDNKENHTFGEPLNGLNYNNDNQIKNEIIIESMNASVVPNEETYQQLELNKHEIQVFEEENEHLFEDMNSLSDEVKDIELKVVEIARLQEIFTDNVLKQEVDLNKLNDLTISSTENIRGGNQQLREAMKKNAGFRVWILFFITTLAFTVLFLDWYND</sequence>
<dbReference type="GO" id="GO:0031201">
    <property type="term" value="C:SNARE complex"/>
    <property type="evidence" value="ECO:0007669"/>
    <property type="project" value="TreeGrafter"/>
</dbReference>
<evidence type="ECO:0000256" key="10">
    <source>
        <dbReference type="ARBA" id="ARBA00022989"/>
    </source>
</evidence>
<comment type="similarity">
    <text evidence="3">Belongs to the syntaxin family.</text>
</comment>
<dbReference type="FunFam" id="1.20.5.110:FF:000015">
    <property type="entry name" value="Syntaxin-18, putative"/>
    <property type="match status" value="1"/>
</dbReference>
<feature type="transmembrane region" description="Helical" evidence="16">
    <location>
        <begin position="266"/>
        <end position="287"/>
    </location>
</feature>
<name>A0A7R9LKQ8_9ACAR</name>
<keyword evidence="7" id="KW-0256">Endoplasmic reticulum</keyword>
<keyword evidence="5" id="KW-0813">Transport</keyword>
<dbReference type="Gene3D" id="1.20.5.110">
    <property type="match status" value="1"/>
</dbReference>
<evidence type="ECO:0000256" key="9">
    <source>
        <dbReference type="ARBA" id="ARBA00022927"/>
    </source>
</evidence>
<evidence type="ECO:0000256" key="16">
    <source>
        <dbReference type="SAM" id="Phobius"/>
    </source>
</evidence>
<evidence type="ECO:0000256" key="12">
    <source>
        <dbReference type="ARBA" id="ARBA00023136"/>
    </source>
</evidence>
<evidence type="ECO:0000256" key="11">
    <source>
        <dbReference type="ARBA" id="ARBA00023054"/>
    </source>
</evidence>
<proteinExistence type="inferred from homology"/>
<dbReference type="OrthoDB" id="342981at2759"/>
<dbReference type="PANTHER" id="PTHR15959">
    <property type="entry name" value="SYNTAXIN-18"/>
    <property type="match status" value="1"/>
</dbReference>
<evidence type="ECO:0000313" key="17">
    <source>
        <dbReference type="EMBL" id="CAD7642739.1"/>
    </source>
</evidence>
<evidence type="ECO:0000256" key="6">
    <source>
        <dbReference type="ARBA" id="ARBA00022692"/>
    </source>
</evidence>
<evidence type="ECO:0000256" key="7">
    <source>
        <dbReference type="ARBA" id="ARBA00022824"/>
    </source>
</evidence>
<keyword evidence="18" id="KW-1185">Reference proteome</keyword>
<evidence type="ECO:0000256" key="5">
    <source>
        <dbReference type="ARBA" id="ARBA00022448"/>
    </source>
</evidence>
<dbReference type="EMBL" id="OC915999">
    <property type="protein sequence ID" value="CAD7642739.1"/>
    <property type="molecule type" value="Genomic_DNA"/>
</dbReference>
<accession>A0A7R9LKQ8</accession>
<dbReference type="AlphaFoldDB" id="A0A7R9LKQ8"/>
<evidence type="ECO:0000256" key="4">
    <source>
        <dbReference type="ARBA" id="ARBA00019409"/>
    </source>
</evidence>
<dbReference type="EMBL" id="CAJPVJ010001174">
    <property type="protein sequence ID" value="CAG2164198.1"/>
    <property type="molecule type" value="Genomic_DNA"/>
</dbReference>
<feature type="coiled-coil region" evidence="14">
    <location>
        <begin position="186"/>
        <end position="213"/>
    </location>
</feature>
<evidence type="ECO:0000256" key="3">
    <source>
        <dbReference type="ARBA" id="ARBA00009063"/>
    </source>
</evidence>
<evidence type="ECO:0000256" key="8">
    <source>
        <dbReference type="ARBA" id="ARBA00022892"/>
    </source>
</evidence>
<evidence type="ECO:0000313" key="18">
    <source>
        <dbReference type="Proteomes" id="UP000728032"/>
    </source>
</evidence>
<feature type="compositionally biased region" description="Basic and acidic residues" evidence="15">
    <location>
        <begin position="119"/>
        <end position="140"/>
    </location>
</feature>
<gene>
    <name evidence="17" type="ORF">ONB1V03_LOCUS3757</name>
</gene>
<keyword evidence="10 16" id="KW-1133">Transmembrane helix</keyword>
<evidence type="ECO:0000256" key="13">
    <source>
        <dbReference type="ARBA" id="ARBA00046280"/>
    </source>
</evidence>
<comment type="subcellular location">
    <subcellularLocation>
        <location evidence="13">Endomembrane system</location>
        <topology evidence="13">Single-pass type IV membrane protein</topology>
    </subcellularLocation>
    <subcellularLocation>
        <location evidence="2">Endoplasmic reticulum membrane</location>
        <topology evidence="2">Single-pass membrane protein</topology>
    </subcellularLocation>
</comment>
<keyword evidence="12 16" id="KW-0472">Membrane</keyword>
<dbReference type="GO" id="GO:0015031">
    <property type="term" value="P:protein transport"/>
    <property type="evidence" value="ECO:0007669"/>
    <property type="project" value="UniProtKB-KW"/>
</dbReference>
<reference evidence="17" key="1">
    <citation type="submission" date="2020-11" db="EMBL/GenBank/DDBJ databases">
        <authorList>
            <person name="Tran Van P."/>
        </authorList>
    </citation>
    <scope>NUCLEOTIDE SEQUENCE</scope>
</reference>
<keyword evidence="9" id="KW-0653">Protein transport</keyword>
<evidence type="ECO:0000256" key="2">
    <source>
        <dbReference type="ARBA" id="ARBA00004389"/>
    </source>
</evidence>
<keyword evidence="11 14" id="KW-0175">Coiled coil</keyword>
<dbReference type="PANTHER" id="PTHR15959:SF0">
    <property type="entry name" value="SYNTAXIN-18"/>
    <property type="match status" value="1"/>
</dbReference>
<keyword evidence="8" id="KW-0931">ER-Golgi transport</keyword>
<evidence type="ECO:0000256" key="1">
    <source>
        <dbReference type="ARBA" id="ARBA00003746"/>
    </source>
</evidence>
<evidence type="ECO:0000256" key="14">
    <source>
        <dbReference type="SAM" id="Coils"/>
    </source>
</evidence>
<evidence type="ECO:0000256" key="15">
    <source>
        <dbReference type="SAM" id="MobiDB-lite"/>
    </source>
</evidence>